<dbReference type="Pfam" id="PF02909">
    <property type="entry name" value="TetR_C_1"/>
    <property type="match status" value="1"/>
</dbReference>
<evidence type="ECO:0000313" key="7">
    <source>
        <dbReference type="EMBL" id="MBL1119381.1"/>
    </source>
</evidence>
<dbReference type="InterPro" id="IPR001647">
    <property type="entry name" value="HTH_TetR"/>
</dbReference>
<gene>
    <name evidence="7" type="ORF">JK364_44545</name>
</gene>
<accession>A0ABS1Q617</accession>
<evidence type="ECO:0000256" key="5">
    <source>
        <dbReference type="SAM" id="MobiDB-lite"/>
    </source>
</evidence>
<dbReference type="Gene3D" id="1.10.10.60">
    <property type="entry name" value="Homeodomain-like"/>
    <property type="match status" value="1"/>
</dbReference>
<dbReference type="Pfam" id="PF00440">
    <property type="entry name" value="TetR_N"/>
    <property type="match status" value="1"/>
</dbReference>
<feature type="compositionally biased region" description="Gly residues" evidence="5">
    <location>
        <begin position="1"/>
        <end position="10"/>
    </location>
</feature>
<evidence type="ECO:0000256" key="3">
    <source>
        <dbReference type="ARBA" id="ARBA00023163"/>
    </source>
</evidence>
<keyword evidence="1" id="KW-0805">Transcription regulation</keyword>
<dbReference type="InterPro" id="IPR004111">
    <property type="entry name" value="Repressor_TetR_C"/>
</dbReference>
<dbReference type="InterPro" id="IPR050109">
    <property type="entry name" value="HTH-type_TetR-like_transc_reg"/>
</dbReference>
<evidence type="ECO:0000256" key="2">
    <source>
        <dbReference type="ARBA" id="ARBA00023125"/>
    </source>
</evidence>
<dbReference type="Proteomes" id="UP000621510">
    <property type="component" value="Unassembled WGS sequence"/>
</dbReference>
<dbReference type="SUPFAM" id="SSF46689">
    <property type="entry name" value="Homeodomain-like"/>
    <property type="match status" value="1"/>
</dbReference>
<dbReference type="SUPFAM" id="SSF48498">
    <property type="entry name" value="Tetracyclin repressor-like, C-terminal domain"/>
    <property type="match status" value="1"/>
</dbReference>
<protein>
    <submittedName>
        <fullName evidence="7">TetR family transcriptional regulator</fullName>
    </submittedName>
</protein>
<organism evidence="7 8">
    <name type="scientific">Streptomyces endocoffeicus</name>
    <dbReference type="NCBI Taxonomy" id="2898945"/>
    <lineage>
        <taxon>Bacteria</taxon>
        <taxon>Bacillati</taxon>
        <taxon>Actinomycetota</taxon>
        <taxon>Actinomycetes</taxon>
        <taxon>Kitasatosporales</taxon>
        <taxon>Streptomycetaceae</taxon>
        <taxon>Streptomyces</taxon>
    </lineage>
</organism>
<dbReference type="InterPro" id="IPR009057">
    <property type="entry name" value="Homeodomain-like_sf"/>
</dbReference>
<evidence type="ECO:0000259" key="6">
    <source>
        <dbReference type="PROSITE" id="PS50977"/>
    </source>
</evidence>
<name>A0ABS1Q617_9ACTN</name>
<comment type="caution">
    <text evidence="7">The sequence shown here is derived from an EMBL/GenBank/DDBJ whole genome shotgun (WGS) entry which is preliminary data.</text>
</comment>
<dbReference type="EMBL" id="JAERRG010000031">
    <property type="protein sequence ID" value="MBL1119381.1"/>
    <property type="molecule type" value="Genomic_DNA"/>
</dbReference>
<dbReference type="InterPro" id="IPR036271">
    <property type="entry name" value="Tet_transcr_reg_TetR-rel_C_sf"/>
</dbReference>
<evidence type="ECO:0000256" key="1">
    <source>
        <dbReference type="ARBA" id="ARBA00023015"/>
    </source>
</evidence>
<dbReference type="PROSITE" id="PS50977">
    <property type="entry name" value="HTH_TETR_2"/>
    <property type="match status" value="1"/>
</dbReference>
<dbReference type="Gene3D" id="1.10.357.10">
    <property type="entry name" value="Tetracycline Repressor, domain 2"/>
    <property type="match status" value="1"/>
</dbReference>
<dbReference type="PANTHER" id="PTHR30055">
    <property type="entry name" value="HTH-TYPE TRANSCRIPTIONAL REGULATOR RUTR"/>
    <property type="match status" value="1"/>
</dbReference>
<evidence type="ECO:0000313" key="8">
    <source>
        <dbReference type="Proteomes" id="UP000621510"/>
    </source>
</evidence>
<reference evidence="7 8" key="1">
    <citation type="submission" date="2021-01" db="EMBL/GenBank/DDBJ databases">
        <title>WGS of actinomycetes isolated from Thailand.</title>
        <authorList>
            <person name="Thawai C."/>
        </authorList>
    </citation>
    <scope>NUCLEOTIDE SEQUENCE [LARGE SCALE GENOMIC DNA]</scope>
    <source>
        <strain evidence="7 8">CA3R110</strain>
    </source>
</reference>
<keyword evidence="3" id="KW-0804">Transcription</keyword>
<proteinExistence type="predicted"/>
<keyword evidence="8" id="KW-1185">Reference proteome</keyword>
<keyword evidence="2 4" id="KW-0238">DNA-binding</keyword>
<feature type="DNA-binding region" description="H-T-H motif" evidence="4">
    <location>
        <begin position="52"/>
        <end position="71"/>
    </location>
</feature>
<feature type="domain" description="HTH tetR-type" evidence="6">
    <location>
        <begin position="29"/>
        <end position="89"/>
    </location>
</feature>
<feature type="region of interest" description="Disordered" evidence="5">
    <location>
        <begin position="1"/>
        <end position="20"/>
    </location>
</feature>
<evidence type="ECO:0000256" key="4">
    <source>
        <dbReference type="PROSITE-ProRule" id="PRU00335"/>
    </source>
</evidence>
<dbReference type="PANTHER" id="PTHR30055:SF151">
    <property type="entry name" value="TRANSCRIPTIONAL REGULATORY PROTEIN"/>
    <property type="match status" value="1"/>
</dbReference>
<dbReference type="PRINTS" id="PR00455">
    <property type="entry name" value="HTHTETR"/>
</dbReference>
<sequence length="245" mass="27594">MGGTRGGSGEGDAADGTAAGNRRRLARDTLSRRVILDAAERVATRDGLEAFTFQALAKELSAHPTSLYRHFRDKDELILELIDDLRARSYGGQLQATDSWRDDLRAQARHIHDHYMRYPVFALQMAARTTRRPTEFANVDFALDCLKRAGLSDEEAVVHVRILGNTIRSLSAMEAGLRALDAETRDRDTLAWELEYRRLPADKYPRIAALTVPLSPIGDPRIFDHAIDMLLDAVEARVRNRTRQE</sequence>
<dbReference type="RefSeq" id="WP_201857164.1">
    <property type="nucleotide sequence ID" value="NZ_JAERRG010000031.1"/>
</dbReference>